<dbReference type="GO" id="GO:0006355">
    <property type="term" value="P:regulation of DNA-templated transcription"/>
    <property type="evidence" value="ECO:0007669"/>
    <property type="project" value="InterPro"/>
</dbReference>
<dbReference type="PANTHER" id="PTHR48111">
    <property type="entry name" value="REGULATOR OF RPOS"/>
    <property type="match status" value="1"/>
</dbReference>
<evidence type="ECO:0000256" key="9">
    <source>
        <dbReference type="PROSITE-ProRule" id="PRU01091"/>
    </source>
</evidence>
<dbReference type="GO" id="GO:0005829">
    <property type="term" value="C:cytosol"/>
    <property type="evidence" value="ECO:0007669"/>
    <property type="project" value="TreeGrafter"/>
</dbReference>
<gene>
    <name evidence="12" type="ORF">B9G39_07265</name>
</gene>
<dbReference type="GO" id="GO:0032993">
    <property type="term" value="C:protein-DNA complex"/>
    <property type="evidence" value="ECO:0007669"/>
    <property type="project" value="TreeGrafter"/>
</dbReference>
<feature type="domain" description="Response regulatory" evidence="10">
    <location>
        <begin position="5"/>
        <end position="118"/>
    </location>
</feature>
<dbReference type="PANTHER" id="PTHR48111:SF58">
    <property type="entry name" value="TORCAD OPERON TRANSCRIPTIONAL REGULATORY PROTEIN TORR"/>
    <property type="match status" value="1"/>
</dbReference>
<evidence type="ECO:0000313" key="13">
    <source>
        <dbReference type="Proteomes" id="UP000257039"/>
    </source>
</evidence>
<feature type="modified residue" description="4-aspartylphosphate" evidence="8">
    <location>
        <position position="54"/>
    </location>
</feature>
<dbReference type="InterPro" id="IPR036388">
    <property type="entry name" value="WH-like_DNA-bd_sf"/>
</dbReference>
<dbReference type="Pfam" id="PF00072">
    <property type="entry name" value="Response_reg"/>
    <property type="match status" value="1"/>
</dbReference>
<evidence type="ECO:0000256" key="4">
    <source>
        <dbReference type="ARBA" id="ARBA00023012"/>
    </source>
</evidence>
<name>A0A4P9VJ31_9GAMM</name>
<evidence type="ECO:0000256" key="5">
    <source>
        <dbReference type="ARBA" id="ARBA00023015"/>
    </source>
</evidence>
<dbReference type="Gene3D" id="3.40.50.2300">
    <property type="match status" value="1"/>
</dbReference>
<feature type="DNA-binding region" description="OmpR/PhoB-type" evidence="9">
    <location>
        <begin position="142"/>
        <end position="241"/>
    </location>
</feature>
<dbReference type="FunFam" id="1.10.10.10:FF:000099">
    <property type="entry name" value="Two-component system response regulator TorR"/>
    <property type="match status" value="1"/>
</dbReference>
<keyword evidence="6 9" id="KW-0238">DNA-binding</keyword>
<dbReference type="PROSITE" id="PS50110">
    <property type="entry name" value="RESPONSE_REGULATORY"/>
    <property type="match status" value="1"/>
</dbReference>
<proteinExistence type="predicted"/>
<sequence>MQQYHVLVVEDEPVTRAKLVDYFLQEGYRISEAADGNEMRSILQNEKIDLIMLDINLPGEDGLLLTRDIRSTSDVGIILVTGRTDRVDRIVGLEMGADDYVTKPFELRELRVRVKNLLWRISKVDQVKQQLRQEFSEEKQADRVVLFGPWTFDIPRRMLSKGDSPVKLTKAEYEVLLAFVTNPNSVLGRDQLLSLISHRVEQPNDRTIDVLVRRLRSKIEDNPRNPRYFVTIHGEGYLFAGDIEQ</sequence>
<dbReference type="GO" id="GO:0000156">
    <property type="term" value="F:phosphorelay response regulator activity"/>
    <property type="evidence" value="ECO:0007669"/>
    <property type="project" value="TreeGrafter"/>
</dbReference>
<evidence type="ECO:0000313" key="12">
    <source>
        <dbReference type="EMBL" id="RDH43255.1"/>
    </source>
</evidence>
<evidence type="ECO:0000259" key="11">
    <source>
        <dbReference type="PROSITE" id="PS51755"/>
    </source>
</evidence>
<dbReference type="RefSeq" id="WP_094786614.1">
    <property type="nucleotide sequence ID" value="NZ_JAEVHG010000001.1"/>
</dbReference>
<keyword evidence="4" id="KW-0902">Two-component regulatory system</keyword>
<protein>
    <submittedName>
        <fullName evidence="12">Two-component system response regulator TorR</fullName>
    </submittedName>
</protein>
<dbReference type="Gene3D" id="1.10.10.10">
    <property type="entry name" value="Winged helix-like DNA-binding domain superfamily/Winged helix DNA-binding domain"/>
    <property type="match status" value="1"/>
</dbReference>
<feature type="domain" description="OmpR/PhoB-type" evidence="11">
    <location>
        <begin position="142"/>
        <end position="241"/>
    </location>
</feature>
<comment type="subcellular location">
    <subcellularLocation>
        <location evidence="1">Cytoplasm</location>
    </subcellularLocation>
</comment>
<evidence type="ECO:0000256" key="6">
    <source>
        <dbReference type="ARBA" id="ARBA00023125"/>
    </source>
</evidence>
<dbReference type="CDD" id="cd00383">
    <property type="entry name" value="trans_reg_C"/>
    <property type="match status" value="1"/>
</dbReference>
<reference evidence="12 13" key="1">
    <citation type="submission" date="2017-04" db="EMBL/GenBank/DDBJ databases">
        <title>Draft genome sequence of Zooshikella ganghwensis VG4 isolated from Red Sea sediments.</title>
        <authorList>
            <person name="Rehman Z."/>
            <person name="Alam I."/>
            <person name="Kamau A."/>
            <person name="Bajic V."/>
            <person name="Leiknes T."/>
        </authorList>
    </citation>
    <scope>NUCLEOTIDE SEQUENCE [LARGE SCALE GENOMIC DNA]</scope>
    <source>
        <strain evidence="12 13">VG4</strain>
    </source>
</reference>
<dbReference type="SUPFAM" id="SSF52172">
    <property type="entry name" value="CheY-like"/>
    <property type="match status" value="1"/>
</dbReference>
<comment type="caution">
    <text evidence="12">The sequence shown here is derived from an EMBL/GenBank/DDBJ whole genome shotgun (WGS) entry which is preliminary data.</text>
</comment>
<keyword evidence="3 8" id="KW-0597">Phosphoprotein</keyword>
<keyword evidence="13" id="KW-1185">Reference proteome</keyword>
<dbReference type="CDD" id="cd17619">
    <property type="entry name" value="REC_OmpR_ArcA_TorR-like"/>
    <property type="match status" value="1"/>
</dbReference>
<dbReference type="PROSITE" id="PS51755">
    <property type="entry name" value="OMPR_PHOB"/>
    <property type="match status" value="1"/>
</dbReference>
<dbReference type="AlphaFoldDB" id="A0A4P9VJ31"/>
<evidence type="ECO:0000256" key="2">
    <source>
        <dbReference type="ARBA" id="ARBA00022490"/>
    </source>
</evidence>
<evidence type="ECO:0000256" key="1">
    <source>
        <dbReference type="ARBA" id="ARBA00004496"/>
    </source>
</evidence>
<keyword evidence="7" id="KW-0804">Transcription</keyword>
<keyword evidence="5" id="KW-0805">Transcription regulation</keyword>
<dbReference type="SMART" id="SM00448">
    <property type="entry name" value="REC"/>
    <property type="match status" value="1"/>
</dbReference>
<dbReference type="InterPro" id="IPR039420">
    <property type="entry name" value="WalR-like"/>
</dbReference>
<dbReference type="InterPro" id="IPR016032">
    <property type="entry name" value="Sig_transdc_resp-reg_C-effctor"/>
</dbReference>
<evidence type="ECO:0000259" key="10">
    <source>
        <dbReference type="PROSITE" id="PS50110"/>
    </source>
</evidence>
<dbReference type="InterPro" id="IPR001867">
    <property type="entry name" value="OmpR/PhoB-type_DNA-bd"/>
</dbReference>
<organism evidence="12 13">
    <name type="scientific">Zooshikella ganghwensis</name>
    <dbReference type="NCBI Taxonomy" id="202772"/>
    <lineage>
        <taxon>Bacteria</taxon>
        <taxon>Pseudomonadati</taxon>
        <taxon>Pseudomonadota</taxon>
        <taxon>Gammaproteobacteria</taxon>
        <taxon>Oceanospirillales</taxon>
        <taxon>Zooshikellaceae</taxon>
        <taxon>Zooshikella</taxon>
    </lineage>
</organism>
<dbReference type="EMBL" id="NDXW01000001">
    <property type="protein sequence ID" value="RDH43255.1"/>
    <property type="molecule type" value="Genomic_DNA"/>
</dbReference>
<keyword evidence="2" id="KW-0963">Cytoplasm</keyword>
<dbReference type="Pfam" id="PF00486">
    <property type="entry name" value="Trans_reg_C"/>
    <property type="match status" value="1"/>
</dbReference>
<evidence type="ECO:0000256" key="3">
    <source>
        <dbReference type="ARBA" id="ARBA00022553"/>
    </source>
</evidence>
<evidence type="ECO:0000256" key="8">
    <source>
        <dbReference type="PROSITE-ProRule" id="PRU00169"/>
    </source>
</evidence>
<dbReference type="Gene3D" id="6.10.250.690">
    <property type="match status" value="1"/>
</dbReference>
<dbReference type="GO" id="GO:0000976">
    <property type="term" value="F:transcription cis-regulatory region binding"/>
    <property type="evidence" value="ECO:0007669"/>
    <property type="project" value="TreeGrafter"/>
</dbReference>
<evidence type="ECO:0000256" key="7">
    <source>
        <dbReference type="ARBA" id="ARBA00023163"/>
    </source>
</evidence>
<dbReference type="SUPFAM" id="SSF46894">
    <property type="entry name" value="C-terminal effector domain of the bipartite response regulators"/>
    <property type="match status" value="1"/>
</dbReference>
<accession>A0A4P9VJ31</accession>
<dbReference type="InterPro" id="IPR011006">
    <property type="entry name" value="CheY-like_superfamily"/>
</dbReference>
<dbReference type="NCBIfam" id="NF008034">
    <property type="entry name" value="PRK10766.1"/>
    <property type="match status" value="1"/>
</dbReference>
<dbReference type="Proteomes" id="UP000257039">
    <property type="component" value="Unassembled WGS sequence"/>
</dbReference>
<dbReference type="InterPro" id="IPR001789">
    <property type="entry name" value="Sig_transdc_resp-reg_receiver"/>
</dbReference>
<dbReference type="SMART" id="SM00862">
    <property type="entry name" value="Trans_reg_C"/>
    <property type="match status" value="1"/>
</dbReference>